<feature type="region of interest" description="Disordered" evidence="1">
    <location>
        <begin position="27"/>
        <end position="88"/>
    </location>
</feature>
<dbReference type="EMBL" id="SKBN01000520">
    <property type="protein sequence ID" value="TGJ76155.1"/>
    <property type="molecule type" value="Genomic_DNA"/>
</dbReference>
<reference evidence="2 3" key="1">
    <citation type="submission" date="2019-03" db="EMBL/GenBank/DDBJ databases">
        <title>Draft genome sequence of Xylaria hypoxylon DSM 108379, a ubiquitous saprotrophic-parasitic fungi on hardwood.</title>
        <authorList>
            <person name="Buettner E."/>
            <person name="Leonhardt S."/>
            <person name="Gebauer A.M."/>
            <person name="Liers C."/>
            <person name="Hofrichter M."/>
            <person name="Kellner H."/>
        </authorList>
    </citation>
    <scope>NUCLEOTIDE SEQUENCE [LARGE SCALE GENOMIC DNA]</scope>
    <source>
        <strain evidence="2 3">DSM 108379</strain>
    </source>
</reference>
<dbReference type="STRING" id="37992.A0A4Z0Y9B3"/>
<evidence type="ECO:0000313" key="2">
    <source>
        <dbReference type="EMBL" id="TGJ76155.1"/>
    </source>
</evidence>
<dbReference type="Proteomes" id="UP000297716">
    <property type="component" value="Unassembled WGS sequence"/>
</dbReference>
<sequence length="106" mass="12028">MSNPWSLAGMIDEKRLKDDEIRKLKEQVAQTDKRAQKPEAENHRRLYDSRGGDDDDAEALGRSLERSESLVRREYNSGAGRLGKPFAMGDLITENQLQAQIITLVE</sequence>
<name>A0A4Z0Y9B3_9PEZI</name>
<protein>
    <submittedName>
        <fullName evidence="2">Uncharacterized protein</fullName>
    </submittedName>
</protein>
<dbReference type="PANTHER" id="PTHR42354">
    <property type="entry name" value="C2H2-TYPE DOMAIN-CONTAINING PROTEIN"/>
    <property type="match status" value="1"/>
</dbReference>
<comment type="caution">
    <text evidence="2">The sequence shown here is derived from an EMBL/GenBank/DDBJ whole genome shotgun (WGS) entry which is preliminary data.</text>
</comment>
<feature type="compositionally biased region" description="Basic and acidic residues" evidence="1">
    <location>
        <begin position="27"/>
        <end position="52"/>
    </location>
</feature>
<evidence type="ECO:0000256" key="1">
    <source>
        <dbReference type="SAM" id="MobiDB-lite"/>
    </source>
</evidence>
<proteinExistence type="predicted"/>
<dbReference type="AlphaFoldDB" id="A0A4Z0Y9B3"/>
<gene>
    <name evidence="2" type="ORF">E0Z10_g10911</name>
</gene>
<dbReference type="PANTHER" id="PTHR42354:SF1">
    <property type="entry name" value="C2H2-TYPE DOMAIN-CONTAINING PROTEIN"/>
    <property type="match status" value="1"/>
</dbReference>
<dbReference type="OrthoDB" id="5309037at2759"/>
<accession>A0A4Z0Y9B3</accession>
<organism evidence="2 3">
    <name type="scientific">Xylaria hypoxylon</name>
    <dbReference type="NCBI Taxonomy" id="37992"/>
    <lineage>
        <taxon>Eukaryota</taxon>
        <taxon>Fungi</taxon>
        <taxon>Dikarya</taxon>
        <taxon>Ascomycota</taxon>
        <taxon>Pezizomycotina</taxon>
        <taxon>Sordariomycetes</taxon>
        <taxon>Xylariomycetidae</taxon>
        <taxon>Xylariales</taxon>
        <taxon>Xylariaceae</taxon>
        <taxon>Xylaria</taxon>
    </lineage>
</organism>
<keyword evidence="3" id="KW-1185">Reference proteome</keyword>
<evidence type="ECO:0000313" key="3">
    <source>
        <dbReference type="Proteomes" id="UP000297716"/>
    </source>
</evidence>
<feature type="compositionally biased region" description="Basic and acidic residues" evidence="1">
    <location>
        <begin position="63"/>
        <end position="75"/>
    </location>
</feature>